<evidence type="ECO:0000259" key="7">
    <source>
        <dbReference type="Pfam" id="PF01028"/>
    </source>
</evidence>
<dbReference type="InterPro" id="IPR011010">
    <property type="entry name" value="DNA_brk_join_enz"/>
</dbReference>
<dbReference type="InterPro" id="IPR049331">
    <property type="entry name" value="Top1B_N_bact"/>
</dbReference>
<evidence type="ECO:0000313" key="10">
    <source>
        <dbReference type="Proteomes" id="UP001597013"/>
    </source>
</evidence>
<evidence type="ECO:0000256" key="6">
    <source>
        <dbReference type="ARBA" id="ARBA00023235"/>
    </source>
</evidence>
<dbReference type="SUPFAM" id="SSF55869">
    <property type="entry name" value="DNA topoisomerase I domain"/>
    <property type="match status" value="1"/>
</dbReference>
<dbReference type="PROSITE" id="PS52038">
    <property type="entry name" value="TOPO_IB_2"/>
    <property type="match status" value="1"/>
</dbReference>
<evidence type="ECO:0000259" key="8">
    <source>
        <dbReference type="Pfam" id="PF21338"/>
    </source>
</evidence>
<protein>
    <recommendedName>
        <fullName evidence="3">DNA topoisomerase</fullName>
        <ecNumber evidence="3">5.6.2.1</ecNumber>
    </recommendedName>
</protein>
<comment type="similarity">
    <text evidence="2">Belongs to the type IB topoisomerase family.</text>
</comment>
<name>A0ABW3N6L8_9FLAO</name>
<dbReference type="Gene3D" id="1.10.132.120">
    <property type="match status" value="1"/>
</dbReference>
<dbReference type="InterPro" id="IPR013500">
    <property type="entry name" value="TopoI_cat_euk"/>
</dbReference>
<dbReference type="InterPro" id="IPR001631">
    <property type="entry name" value="TopoI"/>
</dbReference>
<comment type="caution">
    <text evidence="9">The sequence shown here is derived from an EMBL/GenBank/DDBJ whole genome shotgun (WGS) entry which is preliminary data.</text>
</comment>
<gene>
    <name evidence="9" type="ORF">ACFQ1Q_02840</name>
</gene>
<dbReference type="Gene3D" id="3.30.66.10">
    <property type="entry name" value="DNA topoisomerase I domain"/>
    <property type="match status" value="1"/>
</dbReference>
<comment type="catalytic activity">
    <reaction evidence="1">
        <text>ATP-independent breakage of single-stranded DNA, followed by passage and rejoining.</text>
        <dbReference type="EC" id="5.6.2.1"/>
    </reaction>
</comment>
<dbReference type="Proteomes" id="UP001597013">
    <property type="component" value="Unassembled WGS sequence"/>
</dbReference>
<dbReference type="EC" id="5.6.2.1" evidence="3"/>
<feature type="domain" description="DNA topoisomerase I catalytic core eukaryotic-type" evidence="7">
    <location>
        <begin position="102"/>
        <end position="331"/>
    </location>
</feature>
<accession>A0ABW3N6L8</accession>
<evidence type="ECO:0000256" key="4">
    <source>
        <dbReference type="ARBA" id="ARBA00023029"/>
    </source>
</evidence>
<dbReference type="PRINTS" id="PR00416">
    <property type="entry name" value="EUTPISMRASEI"/>
</dbReference>
<dbReference type="Pfam" id="PF21338">
    <property type="entry name" value="Top1B_N_bact"/>
    <property type="match status" value="1"/>
</dbReference>
<evidence type="ECO:0000313" key="9">
    <source>
        <dbReference type="EMBL" id="MFD1062170.1"/>
    </source>
</evidence>
<feature type="domain" description="DNA topoisomerase IB N-terminal" evidence="8">
    <location>
        <begin position="45"/>
        <end position="87"/>
    </location>
</feature>
<dbReference type="EMBL" id="JBHTJL010000009">
    <property type="protein sequence ID" value="MFD1062170.1"/>
    <property type="molecule type" value="Genomic_DNA"/>
</dbReference>
<evidence type="ECO:0000256" key="1">
    <source>
        <dbReference type="ARBA" id="ARBA00000213"/>
    </source>
</evidence>
<organism evidence="9 10">
    <name type="scientific">Winogradskyella litorisediminis</name>
    <dbReference type="NCBI Taxonomy" id="1156618"/>
    <lineage>
        <taxon>Bacteria</taxon>
        <taxon>Pseudomonadati</taxon>
        <taxon>Bacteroidota</taxon>
        <taxon>Flavobacteriia</taxon>
        <taxon>Flavobacteriales</taxon>
        <taxon>Flavobacteriaceae</taxon>
        <taxon>Winogradskyella</taxon>
    </lineage>
</organism>
<keyword evidence="6" id="KW-0413">Isomerase</keyword>
<reference evidence="10" key="1">
    <citation type="journal article" date="2019" name="Int. J. Syst. Evol. Microbiol.">
        <title>The Global Catalogue of Microorganisms (GCM) 10K type strain sequencing project: providing services to taxonomists for standard genome sequencing and annotation.</title>
        <authorList>
            <consortium name="The Broad Institute Genomics Platform"/>
            <consortium name="The Broad Institute Genome Sequencing Center for Infectious Disease"/>
            <person name="Wu L."/>
            <person name="Ma J."/>
        </authorList>
    </citation>
    <scope>NUCLEOTIDE SEQUENCE [LARGE SCALE GENOMIC DNA]</scope>
    <source>
        <strain evidence="10">CCUG 62215</strain>
    </source>
</reference>
<proteinExistence type="inferred from homology"/>
<dbReference type="InterPro" id="IPR014711">
    <property type="entry name" value="TopoI_cat_a-hlx-sub_euk"/>
</dbReference>
<evidence type="ECO:0000256" key="3">
    <source>
        <dbReference type="ARBA" id="ARBA00012891"/>
    </source>
</evidence>
<keyword evidence="10" id="KW-1185">Reference proteome</keyword>
<dbReference type="SUPFAM" id="SSF56349">
    <property type="entry name" value="DNA breaking-rejoining enzymes"/>
    <property type="match status" value="1"/>
</dbReference>
<evidence type="ECO:0000256" key="2">
    <source>
        <dbReference type="ARBA" id="ARBA00006645"/>
    </source>
</evidence>
<keyword evidence="5" id="KW-0238">DNA-binding</keyword>
<keyword evidence="4" id="KW-0799">Topoisomerase</keyword>
<dbReference type="Gene3D" id="3.90.15.10">
    <property type="entry name" value="Topoisomerase I, Chain A, domain 3"/>
    <property type="match status" value="1"/>
</dbReference>
<dbReference type="InterPro" id="IPR035447">
    <property type="entry name" value="DNA_topo_I_N_sf"/>
</dbReference>
<sequence>MKLLQIEKLKNNPKTVISNYNLVYSTPKILCISREKRAKKFLYKMNSTLLDDEKITKRIDSYAIPPAWENVKIAKLENAHLLATGYDAKKRKQYRYHPKWSKIKNQTKFYKMAGFAKALPKLRKRVLENIDNASWNKEKVLAIVIRLLEESHIRIGNTYYEKRNKTYGLSTLRTRHLTLFKNKFKLEFIGKKGKKHEVTLRNKKLLRLLNKCEEIPGWELFQYYDEDGKKQAIDSGMINDYIHETCGEIYSAKDFRTWSASLIAFETLKQNDPEIKSETKNKEILKAVDAAAEALNNTRNISRKYYIHPQIFSSYEDSSIKSYFSKADKLEKKDETELQPNELALLSLIENFQPNFN</sequence>
<dbReference type="Pfam" id="PF01028">
    <property type="entry name" value="Topoisom_I"/>
    <property type="match status" value="1"/>
</dbReference>
<evidence type="ECO:0000256" key="5">
    <source>
        <dbReference type="ARBA" id="ARBA00023125"/>
    </source>
</evidence>
<dbReference type="RefSeq" id="WP_386127781.1">
    <property type="nucleotide sequence ID" value="NZ_JBHTJL010000009.1"/>
</dbReference>